<dbReference type="RefSeq" id="WP_187555583.1">
    <property type="nucleotide sequence ID" value="NZ_CP060716.1"/>
</dbReference>
<dbReference type="EMBL" id="CP060716">
    <property type="protein sequence ID" value="QNN63115.1"/>
    <property type="molecule type" value="Genomic_DNA"/>
</dbReference>
<feature type="compositionally biased region" description="Basic and acidic residues" evidence="1">
    <location>
        <begin position="271"/>
        <end position="282"/>
    </location>
</feature>
<dbReference type="InterPro" id="IPR002035">
    <property type="entry name" value="VWF_A"/>
</dbReference>
<name>A0A7G9S5J0_9MICO</name>
<evidence type="ECO:0000313" key="3">
    <source>
        <dbReference type="EMBL" id="QNN63115.1"/>
    </source>
</evidence>
<feature type="domain" description="VWFA" evidence="2">
    <location>
        <begin position="432"/>
        <end position="589"/>
    </location>
</feature>
<dbReference type="CDD" id="cd00198">
    <property type="entry name" value="vWFA"/>
    <property type="match status" value="1"/>
</dbReference>
<evidence type="ECO:0000313" key="4">
    <source>
        <dbReference type="Proteomes" id="UP000515934"/>
    </source>
</evidence>
<protein>
    <submittedName>
        <fullName evidence="3">VWA domain-containing protein</fullName>
    </submittedName>
</protein>
<dbReference type="SMART" id="SM00327">
    <property type="entry name" value="VWA"/>
    <property type="match status" value="1"/>
</dbReference>
<gene>
    <name evidence="3" type="ORF">H9L06_01715</name>
</gene>
<evidence type="ECO:0000259" key="2">
    <source>
        <dbReference type="PROSITE" id="PS50234"/>
    </source>
</evidence>
<dbReference type="Gene3D" id="3.40.50.410">
    <property type="entry name" value="von Willebrand factor, type A domain"/>
    <property type="match status" value="1"/>
</dbReference>
<dbReference type="PROSITE" id="PS50234">
    <property type="entry name" value="VWFA"/>
    <property type="match status" value="1"/>
</dbReference>
<dbReference type="SUPFAM" id="SSF53300">
    <property type="entry name" value="vWA-like"/>
    <property type="match status" value="1"/>
</dbReference>
<reference evidence="3 4" key="1">
    <citation type="submission" date="2020-08" db="EMBL/GenBank/DDBJ databases">
        <title>Genome sequence of Leucobacter denitrificans KACC 14055T.</title>
        <authorList>
            <person name="Hyun D.-W."/>
            <person name="Bae J.-W."/>
        </authorList>
    </citation>
    <scope>NUCLEOTIDE SEQUENCE [LARGE SCALE GENOMIC DNA]</scope>
    <source>
        <strain evidence="3 4">KACC 14055</strain>
    </source>
</reference>
<keyword evidence="4" id="KW-1185">Reference proteome</keyword>
<dbReference type="AlphaFoldDB" id="A0A7G9S5J0"/>
<feature type="region of interest" description="Disordered" evidence="1">
    <location>
        <begin position="320"/>
        <end position="343"/>
    </location>
</feature>
<dbReference type="InterPro" id="IPR036465">
    <property type="entry name" value="vWFA_dom_sf"/>
</dbReference>
<organism evidence="3 4">
    <name type="scientific">Leucobacter denitrificans</name>
    <dbReference type="NCBI Taxonomy" id="683042"/>
    <lineage>
        <taxon>Bacteria</taxon>
        <taxon>Bacillati</taxon>
        <taxon>Actinomycetota</taxon>
        <taxon>Actinomycetes</taxon>
        <taxon>Micrococcales</taxon>
        <taxon>Microbacteriaceae</taxon>
        <taxon>Leucobacter</taxon>
    </lineage>
</organism>
<evidence type="ECO:0000256" key="1">
    <source>
        <dbReference type="SAM" id="MobiDB-lite"/>
    </source>
</evidence>
<accession>A0A7G9S5J0</accession>
<proteinExistence type="predicted"/>
<feature type="compositionally biased region" description="Low complexity" evidence="1">
    <location>
        <begin position="329"/>
        <end position="343"/>
    </location>
</feature>
<sequence>MAEAHGEARLRGTIMAASAVLGVPVHLVEGDRWKVEDGAVSVGLDRLIANRDSDAAAARVLLLIWESVREVRVAKLRRMRRLALARQNPDHEPVLATIDRLFAVRELTAAMPHLREPLARVIYADLPGNVGELNRNLQWLCALLAITADARASRRYIEACSLEVEEELSRLQKTGGATAAAQVLRLALAPDGSRAHLQRFERAYALIVPPFERLMKIDRARTGIEPGSREGVASPEQSVATEGSDAGVAFDADNAEPGDANAEASNDESEESARAGDKRDSAEGSDLFVAEQAGFVASVLDTPLPAGGAWADEVLPDDLSATGASETAPTTLPSGPSHSGGSAATSLAIYREQVRELSPHIERLREVWQIVISERIGARNVLSRVPNPEGEVLDKSSLVRIVAEVTAGVKRPNAYLSRHRDLRRTKREGSTDYILLIDRSASMLGAPAEAAADAALIMLESLAAVERDIAAEERALDIDLELALRTALIVYDTEATVVKPLSGALDDHTRRRMHAEIRAPRGSTNDSVALEAAARELRIGVGREHLSVGVERRRVVILVSDGGTDDSARAHTRLLNLRAAGVKVFGIGIRTGDLVTRFAPDGMQLDDANALPAVIEDLIRSSGLDRDHS</sequence>
<dbReference type="Pfam" id="PF00092">
    <property type="entry name" value="VWA"/>
    <property type="match status" value="1"/>
</dbReference>
<dbReference type="KEGG" id="ldn:H9L06_01715"/>
<feature type="region of interest" description="Disordered" evidence="1">
    <location>
        <begin position="248"/>
        <end position="282"/>
    </location>
</feature>
<dbReference type="Proteomes" id="UP000515934">
    <property type="component" value="Chromosome"/>
</dbReference>